<dbReference type="Proteomes" id="UP000243588">
    <property type="component" value="Unassembled WGS sequence"/>
</dbReference>
<evidence type="ECO:0000259" key="2">
    <source>
        <dbReference type="Pfam" id="PF10988"/>
    </source>
</evidence>
<reference evidence="4" key="1">
    <citation type="submission" date="2016-10" db="EMBL/GenBank/DDBJ databases">
        <authorList>
            <person name="Varghese N."/>
            <person name="Submissions S."/>
        </authorList>
    </citation>
    <scope>NUCLEOTIDE SEQUENCE [LARGE SCALE GENOMIC DNA]</scope>
    <source>
        <strain evidence="4">DSM 23313</strain>
    </source>
</reference>
<name>A0A1G8B4F4_9FLAO</name>
<gene>
    <name evidence="3" type="ORF">SAMN05421818_101136</name>
</gene>
<sequence>MKKLALLLALIVSPFIFAQKSSVLGDFNTMGVFDQIQLTLVPSDTQKIEIEGTNADNVNVVNKNGNLKIKMNFVKSLQGEGIKVTLFYKNLTDILADEGASIKTTAPIKATKLDVTAKNGATIVAEIDTERVDVKAGSGSVVKLSGKAAVQDIVSNSGAEIKNKKLITNQTTVTVNAGGQADVYASELVDAKTRAGGSITIYGNPKNVTEKNVLGGTVKKVTNE</sequence>
<feature type="domain" description="Putative auto-transporter adhesin head GIN" evidence="2">
    <location>
        <begin position="26"/>
        <end position="205"/>
    </location>
</feature>
<feature type="chain" id="PRO_5017248061" evidence="1">
    <location>
        <begin position="19"/>
        <end position="224"/>
    </location>
</feature>
<evidence type="ECO:0000313" key="3">
    <source>
        <dbReference type="EMBL" id="SDH28014.1"/>
    </source>
</evidence>
<dbReference type="InterPro" id="IPR021255">
    <property type="entry name" value="DUF2807"/>
</dbReference>
<dbReference type="Pfam" id="PF10988">
    <property type="entry name" value="DUF2807"/>
    <property type="match status" value="1"/>
</dbReference>
<keyword evidence="4" id="KW-1185">Reference proteome</keyword>
<keyword evidence="1" id="KW-0732">Signal</keyword>
<proteinExistence type="predicted"/>
<feature type="signal peptide" evidence="1">
    <location>
        <begin position="1"/>
        <end position="18"/>
    </location>
</feature>
<dbReference type="AlphaFoldDB" id="A0A1G8B4F4"/>
<accession>A0A1G8B4F4</accession>
<evidence type="ECO:0000256" key="1">
    <source>
        <dbReference type="SAM" id="SignalP"/>
    </source>
</evidence>
<dbReference type="EMBL" id="FNDQ01000001">
    <property type="protein sequence ID" value="SDH28014.1"/>
    <property type="molecule type" value="Genomic_DNA"/>
</dbReference>
<dbReference type="STRING" id="702745.SAMN05421818_101136"/>
<organism evidence="3 4">
    <name type="scientific">Myroides phaeus</name>
    <dbReference type="NCBI Taxonomy" id="702745"/>
    <lineage>
        <taxon>Bacteria</taxon>
        <taxon>Pseudomonadati</taxon>
        <taxon>Bacteroidota</taxon>
        <taxon>Flavobacteriia</taxon>
        <taxon>Flavobacteriales</taxon>
        <taxon>Flavobacteriaceae</taxon>
        <taxon>Myroides</taxon>
    </lineage>
</organism>
<protein>
    <submittedName>
        <fullName evidence="3">Auto-transporter adhesin, head GIN domain</fullName>
    </submittedName>
</protein>
<dbReference type="Gene3D" id="2.160.20.120">
    <property type="match status" value="1"/>
</dbReference>
<dbReference type="RefSeq" id="WP_090404643.1">
    <property type="nucleotide sequence ID" value="NZ_FNDQ01000001.1"/>
</dbReference>
<evidence type="ECO:0000313" key="4">
    <source>
        <dbReference type="Proteomes" id="UP000243588"/>
    </source>
</evidence>